<keyword evidence="3" id="KW-1185">Reference proteome</keyword>
<proteinExistence type="predicted"/>
<dbReference type="Proteomes" id="UP000777438">
    <property type="component" value="Unassembled WGS sequence"/>
</dbReference>
<dbReference type="InterPro" id="IPR011051">
    <property type="entry name" value="RmlC_Cupin_sf"/>
</dbReference>
<feature type="non-terminal residue" evidence="2">
    <location>
        <position position="83"/>
    </location>
</feature>
<comment type="caution">
    <text evidence="2">The sequence shown here is derived from an EMBL/GenBank/DDBJ whole genome shotgun (WGS) entry which is preliminary data.</text>
</comment>
<dbReference type="PROSITE" id="PS00725">
    <property type="entry name" value="GERMIN"/>
    <property type="match status" value="1"/>
</dbReference>
<feature type="domain" description="Cupin type-1" evidence="1">
    <location>
        <begin position="32"/>
        <end position="71"/>
    </location>
</feature>
<dbReference type="SUPFAM" id="SSF51182">
    <property type="entry name" value="RmlC-like cupins"/>
    <property type="match status" value="1"/>
</dbReference>
<dbReference type="InterPro" id="IPR006045">
    <property type="entry name" value="Cupin_1"/>
</dbReference>
<organism evidence="2 3">
    <name type="scientific">Thelonectria olida</name>
    <dbReference type="NCBI Taxonomy" id="1576542"/>
    <lineage>
        <taxon>Eukaryota</taxon>
        <taxon>Fungi</taxon>
        <taxon>Dikarya</taxon>
        <taxon>Ascomycota</taxon>
        <taxon>Pezizomycotina</taxon>
        <taxon>Sordariomycetes</taxon>
        <taxon>Hypocreomycetidae</taxon>
        <taxon>Hypocreales</taxon>
        <taxon>Nectriaceae</taxon>
        <taxon>Thelonectria</taxon>
    </lineage>
</organism>
<accession>A0A9P8VY42</accession>
<dbReference type="AlphaFoldDB" id="A0A9P8VY42"/>
<evidence type="ECO:0000313" key="3">
    <source>
        <dbReference type="Proteomes" id="UP000777438"/>
    </source>
</evidence>
<gene>
    <name evidence="2" type="ORF">B0T10DRAFT_380813</name>
</gene>
<dbReference type="InterPro" id="IPR019780">
    <property type="entry name" value="Germin_Mn-BS"/>
</dbReference>
<dbReference type="InterPro" id="IPR014710">
    <property type="entry name" value="RmlC-like_jellyroll"/>
</dbReference>
<dbReference type="EMBL" id="JAGPYM010000023">
    <property type="protein sequence ID" value="KAH6883557.1"/>
    <property type="molecule type" value="Genomic_DNA"/>
</dbReference>
<protein>
    <recommendedName>
        <fullName evidence="1">Cupin type-1 domain-containing protein</fullName>
    </recommendedName>
</protein>
<evidence type="ECO:0000259" key="1">
    <source>
        <dbReference type="Pfam" id="PF00190"/>
    </source>
</evidence>
<dbReference type="Pfam" id="PF00190">
    <property type="entry name" value="Cupin_1"/>
    <property type="match status" value="1"/>
</dbReference>
<dbReference type="OrthoDB" id="1921208at2759"/>
<evidence type="ECO:0000313" key="2">
    <source>
        <dbReference type="EMBL" id="KAH6883557.1"/>
    </source>
</evidence>
<sequence>LFTFSSAAERFSLLSNDGDFVFDFNQEQADPGMAFGRIDAYGMNSIHVHPRSAELQFVTSGRLITEMVPENGVLDNDGQRRVI</sequence>
<feature type="non-terminal residue" evidence="2">
    <location>
        <position position="1"/>
    </location>
</feature>
<name>A0A9P8VY42_9HYPO</name>
<dbReference type="GO" id="GO:0030145">
    <property type="term" value="F:manganese ion binding"/>
    <property type="evidence" value="ECO:0007669"/>
    <property type="project" value="InterPro"/>
</dbReference>
<dbReference type="Gene3D" id="2.60.120.10">
    <property type="entry name" value="Jelly Rolls"/>
    <property type="match status" value="1"/>
</dbReference>
<reference evidence="2 3" key="1">
    <citation type="journal article" date="2021" name="Nat. Commun.">
        <title>Genetic determinants of endophytism in the Arabidopsis root mycobiome.</title>
        <authorList>
            <person name="Mesny F."/>
            <person name="Miyauchi S."/>
            <person name="Thiergart T."/>
            <person name="Pickel B."/>
            <person name="Atanasova L."/>
            <person name="Karlsson M."/>
            <person name="Huettel B."/>
            <person name="Barry K.W."/>
            <person name="Haridas S."/>
            <person name="Chen C."/>
            <person name="Bauer D."/>
            <person name="Andreopoulos W."/>
            <person name="Pangilinan J."/>
            <person name="LaButti K."/>
            <person name="Riley R."/>
            <person name="Lipzen A."/>
            <person name="Clum A."/>
            <person name="Drula E."/>
            <person name="Henrissat B."/>
            <person name="Kohler A."/>
            <person name="Grigoriev I.V."/>
            <person name="Martin F.M."/>
            <person name="Hacquard S."/>
        </authorList>
    </citation>
    <scope>NUCLEOTIDE SEQUENCE [LARGE SCALE GENOMIC DNA]</scope>
    <source>
        <strain evidence="2 3">MPI-CAGE-CH-0241</strain>
    </source>
</reference>